<dbReference type="Gene3D" id="3.90.530.10">
    <property type="entry name" value="XPA C-terminal domain"/>
    <property type="match status" value="1"/>
</dbReference>
<sequence length="196" mass="23139">MPYADCMKNDLQDGGFFAEKEGGEREATEDESILLPISLDNRCKYCLQIPLDSEMKKTFGISVCRTCRCNALKFVTKTSCISDYLLTNDELKELRFLERPNPRKGTWSNMYLYLQSEVEEIAIRKWGSLDKVEETKRGRKRRADDRKIRRLKKRIKELRRRTRIDVRNDEKHIHTFKVEGDICRCECGMSVEQEEI</sequence>
<evidence type="ECO:0000313" key="5">
    <source>
        <dbReference type="EMBL" id="AFN83921.1"/>
    </source>
</evidence>
<dbReference type="InterPro" id="IPR022656">
    <property type="entry name" value="XPA_C"/>
</dbReference>
<dbReference type="EMBL" id="CP003529">
    <property type="protein sequence ID" value="AFN83921.1"/>
    <property type="molecule type" value="Genomic_DNA"/>
</dbReference>
<feature type="domain" description="XPA C-terminal" evidence="4">
    <location>
        <begin position="72"/>
        <end position="118"/>
    </location>
</feature>
<keyword evidence="3" id="KW-0539">Nucleus</keyword>
<evidence type="ECO:0000259" key="4">
    <source>
        <dbReference type="Pfam" id="PF05181"/>
    </source>
</evidence>
<dbReference type="GO" id="GO:0000110">
    <property type="term" value="C:nucleotide-excision repair factor 1 complex"/>
    <property type="evidence" value="ECO:0007669"/>
    <property type="project" value="TreeGrafter"/>
</dbReference>
<organism evidence="5 6">
    <name type="scientific">Encephalitozoon romaleae (strain SJ-2008)</name>
    <name type="common">Microsporidian parasite</name>
    <dbReference type="NCBI Taxonomy" id="1178016"/>
    <lineage>
        <taxon>Eukaryota</taxon>
        <taxon>Fungi</taxon>
        <taxon>Fungi incertae sedis</taxon>
        <taxon>Microsporidia</taxon>
        <taxon>Unikaryonidae</taxon>
        <taxon>Encephalitozoon</taxon>
    </lineage>
</organism>
<dbReference type="InterPro" id="IPR037129">
    <property type="entry name" value="XPA_sf"/>
</dbReference>
<evidence type="ECO:0000313" key="6">
    <source>
        <dbReference type="Proteomes" id="UP000010094"/>
    </source>
</evidence>
<keyword evidence="2" id="KW-0862">Zinc</keyword>
<dbReference type="GeneID" id="20564536"/>
<protein>
    <submittedName>
        <fullName evidence="5">DNA excision repair protein</fullName>
    </submittedName>
</protein>
<dbReference type="InterPro" id="IPR009061">
    <property type="entry name" value="DNA-bd_dom_put_sf"/>
</dbReference>
<dbReference type="GO" id="GO:0003684">
    <property type="term" value="F:damaged DNA binding"/>
    <property type="evidence" value="ECO:0007669"/>
    <property type="project" value="InterPro"/>
</dbReference>
<dbReference type="GO" id="GO:1901255">
    <property type="term" value="P:nucleotide-excision repair involved in interstrand cross-link repair"/>
    <property type="evidence" value="ECO:0007669"/>
    <property type="project" value="TreeGrafter"/>
</dbReference>
<name>I6ZVY2_ENCRO</name>
<reference evidence="5 6" key="1">
    <citation type="journal article" date="2012" name="Proc. Natl. Acad. Sci. U.S.A.">
        <title>Gain and loss of multiple functionally related, horizontally transferred genes in the reduced genomes of two microsporidian parasites.</title>
        <authorList>
            <person name="Pombert J.-F."/>
            <person name="Selman M."/>
            <person name="Burki F."/>
            <person name="Bardell F.T."/>
            <person name="Farinelli L."/>
            <person name="Solter L.F."/>
            <person name="Whitman D.W."/>
            <person name="Weiss L.M."/>
            <person name="Corradi N."/>
            <person name="Keeling P.J."/>
        </authorList>
    </citation>
    <scope>NUCLEOTIDE SEQUENCE [LARGE SCALE GENOMIC DNA]</scope>
    <source>
        <strain evidence="5 6">SJ-2008</strain>
    </source>
</reference>
<dbReference type="GO" id="GO:0000715">
    <property type="term" value="P:nucleotide-excision repair, DNA damage recognition"/>
    <property type="evidence" value="ECO:0007669"/>
    <property type="project" value="TreeGrafter"/>
</dbReference>
<dbReference type="HOGENOM" id="CLU_053731_2_0_1"/>
<dbReference type="PANTHER" id="PTHR10142">
    <property type="entry name" value="DNA REPAIR PROTEIN COMPLEMENTING XP-A CELLS"/>
    <property type="match status" value="1"/>
</dbReference>
<dbReference type="InterPro" id="IPR000465">
    <property type="entry name" value="XPA/RAD14"/>
</dbReference>
<comment type="subcellular location">
    <subcellularLocation>
        <location evidence="1">Nucleus</location>
    </subcellularLocation>
</comment>
<proteinExistence type="predicted"/>
<dbReference type="VEuPathDB" id="MicrosporidiaDB:EROM_101060"/>
<dbReference type="KEGG" id="ero:EROM_101060"/>
<dbReference type="SUPFAM" id="SSF46955">
    <property type="entry name" value="Putative DNA-binding domain"/>
    <property type="match status" value="1"/>
</dbReference>
<evidence type="ECO:0000256" key="1">
    <source>
        <dbReference type="ARBA" id="ARBA00004123"/>
    </source>
</evidence>
<dbReference type="RefSeq" id="XP_009265418.1">
    <property type="nucleotide sequence ID" value="XM_009267143.1"/>
</dbReference>
<dbReference type="Proteomes" id="UP000010094">
    <property type="component" value="Chromosome X"/>
</dbReference>
<keyword evidence="6" id="KW-1185">Reference proteome</keyword>
<dbReference type="GO" id="GO:0006284">
    <property type="term" value="P:base-excision repair"/>
    <property type="evidence" value="ECO:0007669"/>
    <property type="project" value="TreeGrafter"/>
</dbReference>
<evidence type="ECO:0000256" key="3">
    <source>
        <dbReference type="ARBA" id="ARBA00023242"/>
    </source>
</evidence>
<accession>I6ZVY2</accession>
<evidence type="ECO:0000256" key="2">
    <source>
        <dbReference type="ARBA" id="ARBA00022833"/>
    </source>
</evidence>
<gene>
    <name evidence="5" type="ordered locus">EROM_101060</name>
</gene>
<dbReference type="Pfam" id="PF05181">
    <property type="entry name" value="XPA_C"/>
    <property type="match status" value="1"/>
</dbReference>
<dbReference type="OrthoDB" id="5368863at2759"/>
<dbReference type="PANTHER" id="PTHR10142:SF0">
    <property type="entry name" value="DNA REPAIR PROTEIN COMPLEMENTING XP-A CELLS"/>
    <property type="match status" value="1"/>
</dbReference>
<dbReference type="AlphaFoldDB" id="I6ZVY2"/>
<dbReference type="GO" id="GO:0070914">
    <property type="term" value="P:UV-damage excision repair"/>
    <property type="evidence" value="ECO:0007669"/>
    <property type="project" value="TreeGrafter"/>
</dbReference>